<gene>
    <name evidence="2" type="ORF">GcM1_242019</name>
</gene>
<protein>
    <submittedName>
        <fullName evidence="2">Uncharacterized protein</fullName>
    </submittedName>
</protein>
<evidence type="ECO:0000256" key="1">
    <source>
        <dbReference type="SAM" id="MobiDB-lite"/>
    </source>
</evidence>
<proteinExistence type="predicted"/>
<dbReference type="Proteomes" id="UP000285326">
    <property type="component" value="Unassembled WGS sequence"/>
</dbReference>
<evidence type="ECO:0000313" key="2">
    <source>
        <dbReference type="EMBL" id="RKF73754.1"/>
    </source>
</evidence>
<feature type="region of interest" description="Disordered" evidence="1">
    <location>
        <begin position="264"/>
        <end position="284"/>
    </location>
</feature>
<organism evidence="2 3">
    <name type="scientific">Golovinomyces cichoracearum</name>
    <dbReference type="NCBI Taxonomy" id="62708"/>
    <lineage>
        <taxon>Eukaryota</taxon>
        <taxon>Fungi</taxon>
        <taxon>Dikarya</taxon>
        <taxon>Ascomycota</taxon>
        <taxon>Pezizomycotina</taxon>
        <taxon>Leotiomycetes</taxon>
        <taxon>Erysiphales</taxon>
        <taxon>Erysiphaceae</taxon>
        <taxon>Golovinomyces</taxon>
    </lineage>
</organism>
<evidence type="ECO:0000313" key="3">
    <source>
        <dbReference type="Proteomes" id="UP000285326"/>
    </source>
</evidence>
<reference evidence="2 3" key="1">
    <citation type="journal article" date="2018" name="BMC Genomics">
        <title>Comparative genome analyses reveal sequence features reflecting distinct modes of host-adaptation between dicot and monocot powdery mildew.</title>
        <authorList>
            <person name="Wu Y."/>
            <person name="Ma X."/>
            <person name="Pan Z."/>
            <person name="Kale S.D."/>
            <person name="Song Y."/>
            <person name="King H."/>
            <person name="Zhang Q."/>
            <person name="Presley C."/>
            <person name="Deng X."/>
            <person name="Wei C.I."/>
            <person name="Xiao S."/>
        </authorList>
    </citation>
    <scope>NUCLEOTIDE SEQUENCE [LARGE SCALE GENOMIC DNA]</scope>
    <source>
        <strain evidence="2">UMSG1</strain>
    </source>
</reference>
<dbReference type="EMBL" id="MCBS01024289">
    <property type="protein sequence ID" value="RKF73754.1"/>
    <property type="molecule type" value="Genomic_DNA"/>
</dbReference>
<name>A0A420IGT5_9PEZI</name>
<comment type="caution">
    <text evidence="2">The sequence shown here is derived from an EMBL/GenBank/DDBJ whole genome shotgun (WGS) entry which is preliminary data.</text>
</comment>
<dbReference type="AlphaFoldDB" id="A0A420IGT5"/>
<feature type="compositionally biased region" description="Polar residues" evidence="1">
    <location>
        <begin position="268"/>
        <end position="279"/>
    </location>
</feature>
<sequence length="376" mass="42377">MSSLNPFFYLLSLVLPDSRQLKNAACKSPEEIMKGSYSPSVDDILDVKDCLLVKFPIEVVDAIIDFAEYWPHIQVALNKDAAHGSYKNIGGANENEFLLRSYPLAFIPKDHDLADLSFQGRSFPTSSPNPGPEGDDYSHELTKLYVQRWAEESRVRGSHPCRKIVFTIESHDQGWGGIPNSRGTYEDSFTWFDVGKEEACIYDVGKFSSSQPSSPRLPEVPDDNFRDPFFTVPSLSTFAPQNNSSECTDTNTIYRTSRTILPRMVSDTPDQTPNNSRRPSQFEHPLLPDSKVLQKNITAEKETKKHVITWSYNDNIDPDSHAGILLEKQGRGRATANGEFVRNLRIGETVTVWGKSRFPGWSNFVEGLSIDLYWAV</sequence>
<accession>A0A420IGT5</accession>